<sequence length="242" mass="27832">MSRFWFSIIGIIILFLLLYGIFPTLLARVFGVGVIKKAKAARQYTLTFDDGPDPVYTPILLDLLKRYHIKATFFVLGHKAEKHPELIQRMHQEGHLIGIHHLNHLPNWLLFPPQIKKRIKKTADIVESITGVRPTYYRPPWGLVTLGDWLITKRFQIVLWTVMVGDWIGKRNRVEMEKRLVEEVNSGSIIVLHDSGETFGAAKDAPQYMLEALEVFLQESQSQGYTCVRLDQFIPVSHRSAS</sequence>
<dbReference type="PANTHER" id="PTHR10587:SF137">
    <property type="entry name" value="4-DEOXY-4-FORMAMIDO-L-ARABINOSE-PHOSPHOUNDECAPRENOL DEFORMYLASE ARND-RELATED"/>
    <property type="match status" value="1"/>
</dbReference>
<keyword evidence="1" id="KW-0472">Membrane</keyword>
<dbReference type="InterPro" id="IPR050248">
    <property type="entry name" value="Polysacc_deacetylase_ArnD"/>
</dbReference>
<dbReference type="Proteomes" id="UP001596022">
    <property type="component" value="Unassembled WGS sequence"/>
</dbReference>
<proteinExistence type="predicted"/>
<dbReference type="PROSITE" id="PS51677">
    <property type="entry name" value="NODB"/>
    <property type="match status" value="1"/>
</dbReference>
<protein>
    <submittedName>
        <fullName evidence="3">Polysaccharide deacetylase family protein</fullName>
    </submittedName>
</protein>
<keyword evidence="1" id="KW-1133">Transmembrane helix</keyword>
<dbReference type="RefSeq" id="WP_376844694.1">
    <property type="nucleotide sequence ID" value="NZ_JBHSFW010000001.1"/>
</dbReference>
<dbReference type="CDD" id="cd10959">
    <property type="entry name" value="CE4_NodB_like_3"/>
    <property type="match status" value="1"/>
</dbReference>
<gene>
    <name evidence="3" type="ORF">ACFO4N_02840</name>
</gene>
<feature type="transmembrane region" description="Helical" evidence="1">
    <location>
        <begin position="6"/>
        <end position="30"/>
    </location>
</feature>
<dbReference type="InterPro" id="IPR002509">
    <property type="entry name" value="NODB_dom"/>
</dbReference>
<comment type="caution">
    <text evidence="3">The sequence shown here is derived from an EMBL/GenBank/DDBJ whole genome shotgun (WGS) entry which is preliminary data.</text>
</comment>
<name>A0ABV9GHA1_9BACL</name>
<dbReference type="Pfam" id="PF01522">
    <property type="entry name" value="Polysacc_deac_1"/>
    <property type="match status" value="1"/>
</dbReference>
<accession>A0ABV9GHA1</accession>
<evidence type="ECO:0000313" key="4">
    <source>
        <dbReference type="Proteomes" id="UP001596022"/>
    </source>
</evidence>
<dbReference type="PANTHER" id="PTHR10587">
    <property type="entry name" value="GLYCOSYL TRANSFERASE-RELATED"/>
    <property type="match status" value="1"/>
</dbReference>
<keyword evidence="1" id="KW-0812">Transmembrane</keyword>
<dbReference type="Gene3D" id="3.20.20.370">
    <property type="entry name" value="Glycoside hydrolase/deacetylase"/>
    <property type="match status" value="1"/>
</dbReference>
<dbReference type="SUPFAM" id="SSF88713">
    <property type="entry name" value="Glycoside hydrolase/deacetylase"/>
    <property type="match status" value="1"/>
</dbReference>
<evidence type="ECO:0000313" key="3">
    <source>
        <dbReference type="EMBL" id="MFC4617662.1"/>
    </source>
</evidence>
<dbReference type="InterPro" id="IPR011330">
    <property type="entry name" value="Glyco_hydro/deAcase_b/a-brl"/>
</dbReference>
<evidence type="ECO:0000256" key="1">
    <source>
        <dbReference type="SAM" id="Phobius"/>
    </source>
</evidence>
<organism evidence="3 4">
    <name type="scientific">Camelliibacillus cellulosilyticus</name>
    <dbReference type="NCBI Taxonomy" id="2174486"/>
    <lineage>
        <taxon>Bacteria</taxon>
        <taxon>Bacillati</taxon>
        <taxon>Bacillota</taxon>
        <taxon>Bacilli</taxon>
        <taxon>Bacillales</taxon>
        <taxon>Sporolactobacillaceae</taxon>
        <taxon>Camelliibacillus</taxon>
    </lineage>
</organism>
<evidence type="ECO:0000259" key="2">
    <source>
        <dbReference type="PROSITE" id="PS51677"/>
    </source>
</evidence>
<dbReference type="EMBL" id="JBHSFW010000001">
    <property type="protein sequence ID" value="MFC4617662.1"/>
    <property type="molecule type" value="Genomic_DNA"/>
</dbReference>
<reference evidence="4" key="1">
    <citation type="journal article" date="2019" name="Int. J. Syst. Evol. Microbiol.">
        <title>The Global Catalogue of Microorganisms (GCM) 10K type strain sequencing project: providing services to taxonomists for standard genome sequencing and annotation.</title>
        <authorList>
            <consortium name="The Broad Institute Genomics Platform"/>
            <consortium name="The Broad Institute Genome Sequencing Center for Infectious Disease"/>
            <person name="Wu L."/>
            <person name="Ma J."/>
        </authorList>
    </citation>
    <scope>NUCLEOTIDE SEQUENCE [LARGE SCALE GENOMIC DNA]</scope>
    <source>
        <strain evidence="4">CGMCC 1.16306</strain>
    </source>
</reference>
<keyword evidence="4" id="KW-1185">Reference proteome</keyword>
<feature type="domain" description="NodB homology" evidence="2">
    <location>
        <begin position="42"/>
        <end position="228"/>
    </location>
</feature>